<dbReference type="InterPro" id="IPR041483">
    <property type="entry name" value="TetR_C_34"/>
</dbReference>
<dbReference type="InterPro" id="IPR001647">
    <property type="entry name" value="HTH_TetR"/>
</dbReference>
<dbReference type="RefSeq" id="WP_175478428.1">
    <property type="nucleotide sequence ID" value="NZ_FMXQ01000005.1"/>
</dbReference>
<dbReference type="InterPro" id="IPR050109">
    <property type="entry name" value="HTH-type_TetR-like_transc_reg"/>
</dbReference>
<proteinExistence type="predicted"/>
<keyword evidence="6" id="KW-1185">Reference proteome</keyword>
<evidence type="ECO:0000256" key="3">
    <source>
        <dbReference type="SAM" id="MobiDB-lite"/>
    </source>
</evidence>
<dbReference type="Pfam" id="PF00440">
    <property type="entry name" value="TetR_N"/>
    <property type="match status" value="1"/>
</dbReference>
<gene>
    <name evidence="5" type="ORF">SAMN02982931_02761</name>
</gene>
<protein>
    <submittedName>
        <fullName evidence="5">Transcriptional regulator, TetR family</fullName>
    </submittedName>
</protein>
<evidence type="ECO:0000313" key="6">
    <source>
        <dbReference type="Proteomes" id="UP000199071"/>
    </source>
</evidence>
<dbReference type="PANTHER" id="PTHR30055">
    <property type="entry name" value="HTH-TYPE TRANSCRIPTIONAL REGULATOR RUTR"/>
    <property type="match status" value="1"/>
</dbReference>
<dbReference type="PROSITE" id="PS50977">
    <property type="entry name" value="HTH_TETR_2"/>
    <property type="match status" value="1"/>
</dbReference>
<name>A0A1G6CUI1_9HYPH</name>
<dbReference type="GO" id="GO:0000976">
    <property type="term" value="F:transcription cis-regulatory region binding"/>
    <property type="evidence" value="ECO:0007669"/>
    <property type="project" value="TreeGrafter"/>
</dbReference>
<dbReference type="InterPro" id="IPR009057">
    <property type="entry name" value="Homeodomain-like_sf"/>
</dbReference>
<evidence type="ECO:0000313" key="5">
    <source>
        <dbReference type="EMBL" id="SDB36529.1"/>
    </source>
</evidence>
<dbReference type="Gene3D" id="1.10.357.10">
    <property type="entry name" value="Tetracycline Repressor, domain 2"/>
    <property type="match status" value="1"/>
</dbReference>
<evidence type="ECO:0000256" key="2">
    <source>
        <dbReference type="PROSITE-ProRule" id="PRU00335"/>
    </source>
</evidence>
<evidence type="ECO:0000259" key="4">
    <source>
        <dbReference type="PROSITE" id="PS50977"/>
    </source>
</evidence>
<dbReference type="STRING" id="665467.SAMN02982931_02761"/>
<dbReference type="SUPFAM" id="SSF46689">
    <property type="entry name" value="Homeodomain-like"/>
    <property type="match status" value="1"/>
</dbReference>
<dbReference type="AlphaFoldDB" id="A0A1G6CUI1"/>
<dbReference type="PRINTS" id="PR00455">
    <property type="entry name" value="HTHTETR"/>
</dbReference>
<feature type="domain" description="HTH tetR-type" evidence="4">
    <location>
        <begin position="20"/>
        <end position="80"/>
    </location>
</feature>
<sequence>MTSKTQVAKPRRARTADQKQDRRAAILAAAIACTRESGFDGVTMSGLAKRAGLAKGTLYLYFETREEVFLALYLEALGAWAARIAEALAPGIDDEAAVEALTRVARDDRLFVELASRLASVIEQNVPLDTLIEAKRNSLPIYMGLAGTLEDRLGFAPGDGLRFGSAMVAQLLGAAQIDTGDLATRDALPEDIRGIVAVSRFETVFADGLRLLLAGMRRRPRPDAGA</sequence>
<dbReference type="Pfam" id="PF17929">
    <property type="entry name" value="TetR_C_34"/>
    <property type="match status" value="1"/>
</dbReference>
<reference evidence="5 6" key="1">
    <citation type="submission" date="2016-10" db="EMBL/GenBank/DDBJ databases">
        <authorList>
            <person name="de Groot N.N."/>
        </authorList>
    </citation>
    <scope>NUCLEOTIDE SEQUENCE [LARGE SCALE GENOMIC DNA]</scope>
    <source>
        <strain evidence="5 6">ATCC 35022</strain>
    </source>
</reference>
<feature type="region of interest" description="Disordered" evidence="3">
    <location>
        <begin position="1"/>
        <end position="20"/>
    </location>
</feature>
<dbReference type="Proteomes" id="UP000199071">
    <property type="component" value="Unassembled WGS sequence"/>
</dbReference>
<organism evidence="5 6">
    <name type="scientific">Bauldia litoralis</name>
    <dbReference type="NCBI Taxonomy" id="665467"/>
    <lineage>
        <taxon>Bacteria</taxon>
        <taxon>Pseudomonadati</taxon>
        <taxon>Pseudomonadota</taxon>
        <taxon>Alphaproteobacteria</taxon>
        <taxon>Hyphomicrobiales</taxon>
        <taxon>Kaistiaceae</taxon>
        <taxon>Bauldia</taxon>
    </lineage>
</organism>
<dbReference type="GO" id="GO:0003700">
    <property type="term" value="F:DNA-binding transcription factor activity"/>
    <property type="evidence" value="ECO:0007669"/>
    <property type="project" value="TreeGrafter"/>
</dbReference>
<dbReference type="PANTHER" id="PTHR30055:SF178">
    <property type="entry name" value="POSSIBLE TRANSCRIPTIONAL REGULATORY PROTEIN"/>
    <property type="match status" value="1"/>
</dbReference>
<accession>A0A1G6CUI1</accession>
<keyword evidence="1 2" id="KW-0238">DNA-binding</keyword>
<evidence type="ECO:0000256" key="1">
    <source>
        <dbReference type="ARBA" id="ARBA00023125"/>
    </source>
</evidence>
<feature type="DNA-binding region" description="H-T-H motif" evidence="2">
    <location>
        <begin position="43"/>
        <end position="62"/>
    </location>
</feature>
<dbReference type="EMBL" id="FMXQ01000005">
    <property type="protein sequence ID" value="SDB36529.1"/>
    <property type="molecule type" value="Genomic_DNA"/>
</dbReference>